<reference evidence="1 2" key="1">
    <citation type="submission" date="2024-01" db="EMBL/GenBank/DDBJ databases">
        <title>The complete chloroplast genome sequence of Lithospermum erythrorhizon: insights into the phylogenetic relationship among Boraginaceae species and the maternal lineages of purple gromwells.</title>
        <authorList>
            <person name="Okada T."/>
            <person name="Watanabe K."/>
        </authorList>
    </citation>
    <scope>NUCLEOTIDE SEQUENCE [LARGE SCALE GENOMIC DNA]</scope>
</reference>
<sequence length="184" mass="20731">MAEIEEHDQLDIGQNRSSKCLDLECLEVFYVAVKKIELLHDPVPKKVPPDIDVAQQGSNSILIITDGAYETLIWTISNTTCIGEDINFCSEIPPLPHDKLYTQTANYRLELECSRLMTHEVPSVIGGFQEETQSFALMIVASKVFMVLYDDISVIDARLYGVKETVELSLMNTELNERNGIDHP</sequence>
<gene>
    <name evidence="1" type="ORF">LIER_12247</name>
</gene>
<keyword evidence="2" id="KW-1185">Reference proteome</keyword>
<comment type="caution">
    <text evidence="1">The sequence shown here is derived from an EMBL/GenBank/DDBJ whole genome shotgun (WGS) entry which is preliminary data.</text>
</comment>
<dbReference type="Proteomes" id="UP001454036">
    <property type="component" value="Unassembled WGS sequence"/>
</dbReference>
<evidence type="ECO:0000313" key="1">
    <source>
        <dbReference type="EMBL" id="GAA0154192.1"/>
    </source>
</evidence>
<evidence type="ECO:0000313" key="2">
    <source>
        <dbReference type="Proteomes" id="UP001454036"/>
    </source>
</evidence>
<name>A0AAV3PR03_LITER</name>
<protein>
    <submittedName>
        <fullName evidence="1">Uncharacterized protein</fullName>
    </submittedName>
</protein>
<dbReference type="EMBL" id="BAABME010002339">
    <property type="protein sequence ID" value="GAA0154192.1"/>
    <property type="molecule type" value="Genomic_DNA"/>
</dbReference>
<dbReference type="AlphaFoldDB" id="A0AAV3PR03"/>
<proteinExistence type="predicted"/>
<accession>A0AAV3PR03</accession>
<organism evidence="1 2">
    <name type="scientific">Lithospermum erythrorhizon</name>
    <name type="common">Purple gromwell</name>
    <name type="synonym">Lithospermum officinale var. erythrorhizon</name>
    <dbReference type="NCBI Taxonomy" id="34254"/>
    <lineage>
        <taxon>Eukaryota</taxon>
        <taxon>Viridiplantae</taxon>
        <taxon>Streptophyta</taxon>
        <taxon>Embryophyta</taxon>
        <taxon>Tracheophyta</taxon>
        <taxon>Spermatophyta</taxon>
        <taxon>Magnoliopsida</taxon>
        <taxon>eudicotyledons</taxon>
        <taxon>Gunneridae</taxon>
        <taxon>Pentapetalae</taxon>
        <taxon>asterids</taxon>
        <taxon>lamiids</taxon>
        <taxon>Boraginales</taxon>
        <taxon>Boraginaceae</taxon>
        <taxon>Boraginoideae</taxon>
        <taxon>Lithospermeae</taxon>
        <taxon>Lithospermum</taxon>
    </lineage>
</organism>